<evidence type="ECO:0000256" key="1">
    <source>
        <dbReference type="ARBA" id="ARBA00004496"/>
    </source>
</evidence>
<dbReference type="PROSITE" id="PS51163">
    <property type="entry name" value="YRDC"/>
    <property type="match status" value="1"/>
</dbReference>
<evidence type="ECO:0000256" key="11">
    <source>
        <dbReference type="ARBA" id="ARBA00029774"/>
    </source>
</evidence>
<comment type="function">
    <text evidence="13">Required for the formation of a threonylcarbamoyl group on adenosine at position 37 (t(6)A37) in tRNAs that read codons beginning with adenine.</text>
</comment>
<dbReference type="InterPro" id="IPR006070">
    <property type="entry name" value="Sua5-like_dom"/>
</dbReference>
<feature type="binding site" evidence="14">
    <location>
        <position position="63"/>
    </location>
    <ligand>
        <name>ATP</name>
        <dbReference type="ChEBI" id="CHEBI:30616"/>
    </ligand>
</feature>
<dbReference type="Gene3D" id="3.90.870.10">
    <property type="entry name" value="DHBP synthase"/>
    <property type="match status" value="1"/>
</dbReference>
<evidence type="ECO:0000256" key="10">
    <source>
        <dbReference type="ARBA" id="ARBA00022840"/>
    </source>
</evidence>
<dbReference type="AlphaFoldDB" id="A0A9E2KCN7"/>
<dbReference type="GO" id="GO:0006450">
    <property type="term" value="P:regulation of translational fidelity"/>
    <property type="evidence" value="ECO:0007669"/>
    <property type="project" value="TreeGrafter"/>
</dbReference>
<reference evidence="16" key="2">
    <citation type="submission" date="2021-04" db="EMBL/GenBank/DDBJ databases">
        <authorList>
            <person name="Gilroy R."/>
        </authorList>
    </citation>
    <scope>NUCLEOTIDE SEQUENCE</scope>
    <source>
        <strain evidence="16">B5-657</strain>
    </source>
</reference>
<dbReference type="GO" id="GO:0000049">
    <property type="term" value="F:tRNA binding"/>
    <property type="evidence" value="ECO:0007669"/>
    <property type="project" value="TreeGrafter"/>
</dbReference>
<dbReference type="GO" id="GO:0008033">
    <property type="term" value="P:tRNA processing"/>
    <property type="evidence" value="ECO:0007669"/>
    <property type="project" value="UniProtKB-KW"/>
</dbReference>
<feature type="binding site" evidence="14">
    <location>
        <position position="177"/>
    </location>
    <ligand>
        <name>L-threonine</name>
        <dbReference type="ChEBI" id="CHEBI:57926"/>
    </ligand>
</feature>
<dbReference type="InterPro" id="IPR038385">
    <property type="entry name" value="Sua5/YwlC_C"/>
</dbReference>
<dbReference type="Proteomes" id="UP000824229">
    <property type="component" value="Unassembled WGS sequence"/>
</dbReference>
<feature type="binding site" evidence="14">
    <location>
        <position position="147"/>
    </location>
    <ligand>
        <name>ATP</name>
        <dbReference type="ChEBI" id="CHEBI:30616"/>
    </ligand>
</feature>
<dbReference type="FunFam" id="3.90.870.10:FF:000009">
    <property type="entry name" value="Threonylcarbamoyl-AMP synthase, putative"/>
    <property type="match status" value="1"/>
</dbReference>
<evidence type="ECO:0000313" key="16">
    <source>
        <dbReference type="EMBL" id="MBU3803996.1"/>
    </source>
</evidence>
<comment type="catalytic activity">
    <reaction evidence="12 13">
        <text>L-threonine + hydrogencarbonate + ATP = L-threonylcarbamoyladenylate + diphosphate + H2O</text>
        <dbReference type="Rhea" id="RHEA:36407"/>
        <dbReference type="ChEBI" id="CHEBI:15377"/>
        <dbReference type="ChEBI" id="CHEBI:17544"/>
        <dbReference type="ChEBI" id="CHEBI:30616"/>
        <dbReference type="ChEBI" id="CHEBI:33019"/>
        <dbReference type="ChEBI" id="CHEBI:57926"/>
        <dbReference type="ChEBI" id="CHEBI:73682"/>
        <dbReference type="EC" id="2.7.7.87"/>
    </reaction>
</comment>
<proteinExistence type="inferred from homology"/>
<keyword evidence="8 13" id="KW-0548">Nucleotidyltransferase</keyword>
<dbReference type="Gene3D" id="3.40.50.11030">
    <property type="entry name" value="Threonylcarbamoyl-AMP synthase, C-terminal domain"/>
    <property type="match status" value="1"/>
</dbReference>
<keyword evidence="6 13" id="KW-0808">Transferase</keyword>
<keyword evidence="9 13" id="KW-0547">Nucleotide-binding</keyword>
<reference evidence="16" key="1">
    <citation type="journal article" date="2021" name="PeerJ">
        <title>Extensive microbial diversity within the chicken gut microbiome revealed by metagenomics and culture.</title>
        <authorList>
            <person name="Gilroy R."/>
            <person name="Ravi A."/>
            <person name="Getino M."/>
            <person name="Pursley I."/>
            <person name="Horton D.L."/>
            <person name="Alikhan N.F."/>
            <person name="Baker D."/>
            <person name="Gharbi K."/>
            <person name="Hall N."/>
            <person name="Watson M."/>
            <person name="Adriaenssens E.M."/>
            <person name="Foster-Nyarko E."/>
            <person name="Jarju S."/>
            <person name="Secka A."/>
            <person name="Antonio M."/>
            <person name="Oren A."/>
            <person name="Chaudhuri R.R."/>
            <person name="La Ragione R."/>
            <person name="Hildebrand F."/>
            <person name="Pallen M.J."/>
        </authorList>
    </citation>
    <scope>NUCLEOTIDE SEQUENCE</scope>
    <source>
        <strain evidence="16">B5-657</strain>
    </source>
</reference>
<feature type="binding site" evidence="14">
    <location>
        <position position="58"/>
    </location>
    <ligand>
        <name>ATP</name>
        <dbReference type="ChEBI" id="CHEBI:30616"/>
    </ligand>
</feature>
<dbReference type="EMBL" id="JAHLFQ010000096">
    <property type="protein sequence ID" value="MBU3803996.1"/>
    <property type="molecule type" value="Genomic_DNA"/>
</dbReference>
<dbReference type="GO" id="GO:0005524">
    <property type="term" value="F:ATP binding"/>
    <property type="evidence" value="ECO:0007669"/>
    <property type="project" value="UniProtKB-UniRule"/>
</dbReference>
<dbReference type="NCBIfam" id="TIGR00057">
    <property type="entry name" value="L-threonylcarbamoyladenylate synthase"/>
    <property type="match status" value="1"/>
</dbReference>
<dbReference type="PANTHER" id="PTHR17490">
    <property type="entry name" value="SUA5"/>
    <property type="match status" value="1"/>
</dbReference>
<feature type="binding site" evidence="14">
    <location>
        <position position="139"/>
    </location>
    <ligand>
        <name>ATP</name>
        <dbReference type="ChEBI" id="CHEBI:30616"/>
    </ligand>
</feature>
<keyword evidence="7 13" id="KW-0819">tRNA processing</keyword>
<dbReference type="SUPFAM" id="SSF55821">
    <property type="entry name" value="YrdC/RibB"/>
    <property type="match status" value="1"/>
</dbReference>
<evidence type="ECO:0000256" key="3">
    <source>
        <dbReference type="ARBA" id="ARBA00012584"/>
    </source>
</evidence>
<dbReference type="InterPro" id="IPR050156">
    <property type="entry name" value="TC-AMP_synthase_SUA5"/>
</dbReference>
<evidence type="ECO:0000256" key="4">
    <source>
        <dbReference type="ARBA" id="ARBA00015492"/>
    </source>
</evidence>
<feature type="binding site" evidence="14">
    <location>
        <position position="54"/>
    </location>
    <ligand>
        <name>ATP</name>
        <dbReference type="ChEBI" id="CHEBI:30616"/>
    </ligand>
</feature>
<feature type="domain" description="YrdC-like" evidence="15">
    <location>
        <begin position="9"/>
        <end position="195"/>
    </location>
</feature>
<dbReference type="FunFam" id="3.40.50.11030:FF:000001">
    <property type="entry name" value="Threonylcarbamoyl-AMP synthase"/>
    <property type="match status" value="1"/>
</dbReference>
<dbReference type="GO" id="GO:0061710">
    <property type="term" value="F:L-threonylcarbamoyladenylate synthase"/>
    <property type="evidence" value="ECO:0007669"/>
    <property type="project" value="UniProtKB-EC"/>
</dbReference>
<protein>
    <recommendedName>
        <fullName evidence="4 13">Threonylcarbamoyl-AMP synthase</fullName>
        <shortName evidence="13">TC-AMP synthase</shortName>
        <ecNumber evidence="3 13">2.7.7.87</ecNumber>
    </recommendedName>
    <alternativeName>
        <fullName evidence="11 13">L-threonylcarbamoyladenylate synthase</fullName>
    </alternativeName>
</protein>
<evidence type="ECO:0000256" key="7">
    <source>
        <dbReference type="ARBA" id="ARBA00022694"/>
    </source>
</evidence>
<keyword evidence="5 13" id="KW-0963">Cytoplasm</keyword>
<comment type="caution">
    <text evidence="16">The sequence shown here is derived from an EMBL/GenBank/DDBJ whole genome shotgun (WGS) entry which is preliminary data.</text>
</comment>
<gene>
    <name evidence="16" type="ORF">H9872_04475</name>
</gene>
<sequence>MKTVIISDKENLQQAAEILKEGGLVASPTETVYGLCANALDEAAVKNIYKAKGRPSDNPLIVHIGDLDMLKPLVQEVSPIAKKLMDTFWPGPMTLIFKASDLVPKVVTGGLDTVAVRFPSHPTINKLIKTSGLPLAAPSANTSGKPSPTNFTRVYEDLNGKIDCIIEGDHSEYGVESTVVDTVGDIATILRPGGITFEMLEEVLGKVMMDPALGHKLKEGEVPRAPGMKYTHYSPNAEVIIVKGENDQVIPFINTLVKKQQSKGKTVGVLATDETASLFMADKVISVGTESNPLTIASNLFEVLRSFDDAHIDMVYSLAFKETGIGKAIMNRLEKSAGYHIIEV</sequence>
<evidence type="ECO:0000256" key="6">
    <source>
        <dbReference type="ARBA" id="ARBA00022679"/>
    </source>
</evidence>
<evidence type="ECO:0000313" key="17">
    <source>
        <dbReference type="Proteomes" id="UP000824229"/>
    </source>
</evidence>
<dbReference type="GO" id="GO:0003725">
    <property type="term" value="F:double-stranded RNA binding"/>
    <property type="evidence" value="ECO:0007669"/>
    <property type="project" value="UniProtKB-UniRule"/>
</dbReference>
<feature type="binding site" evidence="14">
    <location>
        <position position="31"/>
    </location>
    <ligand>
        <name>L-threonine</name>
        <dbReference type="ChEBI" id="CHEBI:57926"/>
    </ligand>
</feature>
<organism evidence="16 17">
    <name type="scientific">Candidatus Cellulosilyticum pullistercoris</name>
    <dbReference type="NCBI Taxonomy" id="2838521"/>
    <lineage>
        <taxon>Bacteria</taxon>
        <taxon>Bacillati</taxon>
        <taxon>Bacillota</taxon>
        <taxon>Clostridia</taxon>
        <taxon>Lachnospirales</taxon>
        <taxon>Cellulosilyticaceae</taxon>
        <taxon>Cellulosilyticum</taxon>
    </lineage>
</organism>
<evidence type="ECO:0000256" key="2">
    <source>
        <dbReference type="ARBA" id="ARBA00007663"/>
    </source>
</evidence>
<evidence type="ECO:0000259" key="15">
    <source>
        <dbReference type="PROSITE" id="PS51163"/>
    </source>
</evidence>
<dbReference type="PIRSF" id="PIRSF004930">
    <property type="entry name" value="Tln_factor_SUA5"/>
    <property type="match status" value="1"/>
</dbReference>
<evidence type="ECO:0000256" key="8">
    <source>
        <dbReference type="ARBA" id="ARBA00022695"/>
    </source>
</evidence>
<feature type="binding site" evidence="14">
    <location>
        <position position="137"/>
    </location>
    <ligand>
        <name>L-threonine</name>
        <dbReference type="ChEBI" id="CHEBI:57926"/>
    </ligand>
</feature>
<dbReference type="Pfam" id="PF03481">
    <property type="entry name" value="Sua5_C"/>
    <property type="match status" value="1"/>
</dbReference>
<feature type="binding site" evidence="14">
    <location>
        <position position="117"/>
    </location>
    <ligand>
        <name>L-threonine</name>
        <dbReference type="ChEBI" id="CHEBI:57926"/>
    </ligand>
</feature>
<accession>A0A9E2KCN7</accession>
<comment type="subcellular location">
    <subcellularLocation>
        <location evidence="1 13">Cytoplasm</location>
    </subcellularLocation>
</comment>
<evidence type="ECO:0000256" key="12">
    <source>
        <dbReference type="ARBA" id="ARBA00048366"/>
    </source>
</evidence>
<dbReference type="Pfam" id="PF01300">
    <property type="entry name" value="Sua5_yciO_yrdC"/>
    <property type="match status" value="1"/>
</dbReference>
<dbReference type="GO" id="GO:0005737">
    <property type="term" value="C:cytoplasm"/>
    <property type="evidence" value="ECO:0007669"/>
    <property type="project" value="UniProtKB-SubCell"/>
</dbReference>
<dbReference type="PANTHER" id="PTHR17490:SF16">
    <property type="entry name" value="THREONYLCARBAMOYL-AMP SYNTHASE"/>
    <property type="match status" value="1"/>
</dbReference>
<evidence type="ECO:0000256" key="13">
    <source>
        <dbReference type="PIRNR" id="PIRNR004930"/>
    </source>
</evidence>
<feature type="binding site" evidence="14">
    <location>
        <position position="233"/>
    </location>
    <ligand>
        <name>ATP</name>
        <dbReference type="ChEBI" id="CHEBI:30616"/>
    </ligand>
</feature>
<evidence type="ECO:0000256" key="14">
    <source>
        <dbReference type="PIRSR" id="PIRSR004930-1"/>
    </source>
</evidence>
<dbReference type="InterPro" id="IPR017945">
    <property type="entry name" value="DHBP_synth_RibB-like_a/b_dom"/>
</dbReference>
<feature type="binding site" evidence="14">
    <location>
        <position position="113"/>
    </location>
    <ligand>
        <name>ATP</name>
        <dbReference type="ChEBI" id="CHEBI:30616"/>
    </ligand>
</feature>
<evidence type="ECO:0000256" key="9">
    <source>
        <dbReference type="ARBA" id="ARBA00022741"/>
    </source>
</evidence>
<evidence type="ECO:0000256" key="5">
    <source>
        <dbReference type="ARBA" id="ARBA00022490"/>
    </source>
</evidence>
<comment type="similarity">
    <text evidence="2 13">Belongs to the SUA5 family.</text>
</comment>
<keyword evidence="10 13" id="KW-0067">ATP-binding</keyword>
<dbReference type="EC" id="2.7.7.87" evidence="3 13"/>
<feature type="binding site" evidence="14">
    <location>
        <position position="191"/>
    </location>
    <ligand>
        <name>ATP</name>
        <dbReference type="ChEBI" id="CHEBI:30616"/>
    </ligand>
</feature>
<name>A0A9E2KCN7_9FIRM</name>
<dbReference type="InterPro" id="IPR010923">
    <property type="entry name" value="T(6)A37_SUA5"/>
</dbReference>
<dbReference type="InterPro" id="IPR005145">
    <property type="entry name" value="Sua5_C"/>
</dbReference>